<organism evidence="2">
    <name type="scientific">Drosophila grimshawi</name>
    <name type="common">Hawaiian fruit fly</name>
    <name type="synonym">Idiomyia grimshawi</name>
    <dbReference type="NCBI Taxonomy" id="7222"/>
    <lineage>
        <taxon>Eukaryota</taxon>
        <taxon>Metazoa</taxon>
        <taxon>Ecdysozoa</taxon>
        <taxon>Arthropoda</taxon>
        <taxon>Hexapoda</taxon>
        <taxon>Insecta</taxon>
        <taxon>Pterygota</taxon>
        <taxon>Neoptera</taxon>
        <taxon>Endopterygota</taxon>
        <taxon>Diptera</taxon>
        <taxon>Brachycera</taxon>
        <taxon>Muscomorpha</taxon>
        <taxon>Ephydroidea</taxon>
        <taxon>Drosophilidae</taxon>
        <taxon>Drosophila</taxon>
        <taxon>Hawaiian Drosophila</taxon>
    </lineage>
</organism>
<dbReference type="HOGENOM" id="CLU_072169_0_0_1"/>
<dbReference type="STRING" id="7222.B4JNA0"/>
<name>B4JNA0_DROGR</name>
<accession>B4JNA0</accession>
<dbReference type="Pfam" id="PF07368">
    <property type="entry name" value="DUF1487"/>
    <property type="match status" value="1"/>
</dbReference>
<protein>
    <submittedName>
        <fullName evidence="1">GH24176</fullName>
    </submittedName>
</protein>
<dbReference type="InParanoid" id="B4JNA0"/>
<dbReference type="OMA" id="FRFNCIN"/>
<evidence type="ECO:0000313" key="2">
    <source>
        <dbReference type="Proteomes" id="UP000001070"/>
    </source>
</evidence>
<dbReference type="AlphaFoldDB" id="B4JNA0"/>
<keyword evidence="2" id="KW-1185">Reference proteome</keyword>
<dbReference type="PANTHER" id="PTHR21644:SF0">
    <property type="entry name" value="AT02555P-RELATED"/>
    <property type="match status" value="1"/>
</dbReference>
<dbReference type="eggNOG" id="ENOG502TB81">
    <property type="taxonomic scope" value="Eukaryota"/>
</dbReference>
<evidence type="ECO:0000313" key="1">
    <source>
        <dbReference type="EMBL" id="EDV92193.1"/>
    </source>
</evidence>
<reference evidence="1 2" key="1">
    <citation type="journal article" date="2007" name="Nature">
        <title>Evolution of genes and genomes on the Drosophila phylogeny.</title>
        <authorList>
            <consortium name="Drosophila 12 Genomes Consortium"/>
            <person name="Clark A.G."/>
            <person name="Eisen M.B."/>
            <person name="Smith D.R."/>
            <person name="Bergman C.M."/>
            <person name="Oliver B."/>
            <person name="Markow T.A."/>
            <person name="Kaufman T.C."/>
            <person name="Kellis M."/>
            <person name="Gelbart W."/>
            <person name="Iyer V.N."/>
            <person name="Pollard D.A."/>
            <person name="Sackton T.B."/>
            <person name="Larracuente A.M."/>
            <person name="Singh N.D."/>
            <person name="Abad J.P."/>
            <person name="Abt D.N."/>
            <person name="Adryan B."/>
            <person name="Aguade M."/>
            <person name="Akashi H."/>
            <person name="Anderson W.W."/>
            <person name="Aquadro C.F."/>
            <person name="Ardell D.H."/>
            <person name="Arguello R."/>
            <person name="Artieri C.G."/>
            <person name="Barbash D.A."/>
            <person name="Barker D."/>
            <person name="Barsanti P."/>
            <person name="Batterham P."/>
            <person name="Batzoglou S."/>
            <person name="Begun D."/>
            <person name="Bhutkar A."/>
            <person name="Blanco E."/>
            <person name="Bosak S.A."/>
            <person name="Bradley R.K."/>
            <person name="Brand A.D."/>
            <person name="Brent M.R."/>
            <person name="Brooks A.N."/>
            <person name="Brown R.H."/>
            <person name="Butlin R.K."/>
            <person name="Caggese C."/>
            <person name="Calvi B.R."/>
            <person name="Bernardo de Carvalho A."/>
            <person name="Caspi A."/>
            <person name="Castrezana S."/>
            <person name="Celniker S.E."/>
            <person name="Chang J.L."/>
            <person name="Chapple C."/>
            <person name="Chatterji S."/>
            <person name="Chinwalla A."/>
            <person name="Civetta A."/>
            <person name="Clifton S.W."/>
            <person name="Comeron J.M."/>
            <person name="Costello J.C."/>
            <person name="Coyne J.A."/>
            <person name="Daub J."/>
            <person name="David R.G."/>
            <person name="Delcher A.L."/>
            <person name="Delehaunty K."/>
            <person name="Do C.B."/>
            <person name="Ebling H."/>
            <person name="Edwards K."/>
            <person name="Eickbush T."/>
            <person name="Evans J.D."/>
            <person name="Filipski A."/>
            <person name="Findeiss S."/>
            <person name="Freyhult E."/>
            <person name="Fulton L."/>
            <person name="Fulton R."/>
            <person name="Garcia A.C."/>
            <person name="Gardiner A."/>
            <person name="Garfield D.A."/>
            <person name="Garvin B.E."/>
            <person name="Gibson G."/>
            <person name="Gilbert D."/>
            <person name="Gnerre S."/>
            <person name="Godfrey J."/>
            <person name="Good R."/>
            <person name="Gotea V."/>
            <person name="Gravely B."/>
            <person name="Greenberg A.J."/>
            <person name="Griffiths-Jones S."/>
            <person name="Gross S."/>
            <person name="Guigo R."/>
            <person name="Gustafson E.A."/>
            <person name="Haerty W."/>
            <person name="Hahn M.W."/>
            <person name="Halligan D.L."/>
            <person name="Halpern A.L."/>
            <person name="Halter G.M."/>
            <person name="Han M.V."/>
            <person name="Heger A."/>
            <person name="Hillier L."/>
            <person name="Hinrichs A.S."/>
            <person name="Holmes I."/>
            <person name="Hoskins R.A."/>
            <person name="Hubisz M.J."/>
            <person name="Hultmark D."/>
            <person name="Huntley M.A."/>
            <person name="Jaffe D.B."/>
            <person name="Jagadeeshan S."/>
            <person name="Jeck W.R."/>
            <person name="Johnson J."/>
            <person name="Jones C.D."/>
            <person name="Jordan W.C."/>
            <person name="Karpen G.H."/>
            <person name="Kataoka E."/>
            <person name="Keightley P.D."/>
            <person name="Kheradpour P."/>
            <person name="Kirkness E.F."/>
            <person name="Koerich L.B."/>
            <person name="Kristiansen K."/>
            <person name="Kudrna D."/>
            <person name="Kulathinal R.J."/>
            <person name="Kumar S."/>
            <person name="Kwok R."/>
            <person name="Lander E."/>
            <person name="Langley C.H."/>
            <person name="Lapoint R."/>
            <person name="Lazzaro B.P."/>
            <person name="Lee S.J."/>
            <person name="Levesque L."/>
            <person name="Li R."/>
            <person name="Lin C.F."/>
            <person name="Lin M.F."/>
            <person name="Lindblad-Toh K."/>
            <person name="Llopart A."/>
            <person name="Long M."/>
            <person name="Low L."/>
            <person name="Lozovsky E."/>
            <person name="Lu J."/>
            <person name="Luo M."/>
            <person name="Machado C.A."/>
            <person name="Makalowski W."/>
            <person name="Marzo M."/>
            <person name="Matsuda M."/>
            <person name="Matzkin L."/>
            <person name="McAllister B."/>
            <person name="McBride C.S."/>
            <person name="McKernan B."/>
            <person name="McKernan K."/>
            <person name="Mendez-Lago M."/>
            <person name="Minx P."/>
            <person name="Mollenhauer M.U."/>
            <person name="Montooth K."/>
            <person name="Mount S.M."/>
            <person name="Mu X."/>
            <person name="Myers E."/>
            <person name="Negre B."/>
            <person name="Newfeld S."/>
            <person name="Nielsen R."/>
            <person name="Noor M.A."/>
            <person name="O'Grady P."/>
            <person name="Pachter L."/>
            <person name="Papaceit M."/>
            <person name="Parisi M.J."/>
            <person name="Parisi M."/>
            <person name="Parts L."/>
            <person name="Pedersen J.S."/>
            <person name="Pesole G."/>
            <person name="Phillippy A.M."/>
            <person name="Ponting C.P."/>
            <person name="Pop M."/>
            <person name="Porcelli D."/>
            <person name="Powell J.R."/>
            <person name="Prohaska S."/>
            <person name="Pruitt K."/>
            <person name="Puig M."/>
            <person name="Quesneville H."/>
            <person name="Ram K.R."/>
            <person name="Rand D."/>
            <person name="Rasmussen M.D."/>
            <person name="Reed L.K."/>
            <person name="Reenan R."/>
            <person name="Reily A."/>
            <person name="Remington K.A."/>
            <person name="Rieger T.T."/>
            <person name="Ritchie M.G."/>
            <person name="Robin C."/>
            <person name="Rogers Y.H."/>
            <person name="Rohde C."/>
            <person name="Rozas J."/>
            <person name="Rubenfield M.J."/>
            <person name="Ruiz A."/>
            <person name="Russo S."/>
            <person name="Salzberg S.L."/>
            <person name="Sanchez-Gracia A."/>
            <person name="Saranga D.J."/>
            <person name="Sato H."/>
            <person name="Schaeffer S.W."/>
            <person name="Schatz M.C."/>
            <person name="Schlenke T."/>
            <person name="Schwartz R."/>
            <person name="Segarra C."/>
            <person name="Singh R.S."/>
            <person name="Sirot L."/>
            <person name="Sirota M."/>
            <person name="Sisneros N.B."/>
            <person name="Smith C.D."/>
            <person name="Smith T.F."/>
            <person name="Spieth J."/>
            <person name="Stage D.E."/>
            <person name="Stark A."/>
            <person name="Stephan W."/>
            <person name="Strausberg R.L."/>
            <person name="Strempel S."/>
            <person name="Sturgill D."/>
            <person name="Sutton G."/>
            <person name="Sutton G.G."/>
            <person name="Tao W."/>
            <person name="Teichmann S."/>
            <person name="Tobari Y.N."/>
            <person name="Tomimura Y."/>
            <person name="Tsolas J.M."/>
            <person name="Valente V.L."/>
            <person name="Venter E."/>
            <person name="Venter J.C."/>
            <person name="Vicario S."/>
            <person name="Vieira F.G."/>
            <person name="Vilella A.J."/>
            <person name="Villasante A."/>
            <person name="Walenz B."/>
            <person name="Wang J."/>
            <person name="Wasserman M."/>
            <person name="Watts T."/>
            <person name="Wilson D."/>
            <person name="Wilson R.K."/>
            <person name="Wing R.A."/>
            <person name="Wolfner M.F."/>
            <person name="Wong A."/>
            <person name="Wong G.K."/>
            <person name="Wu C.I."/>
            <person name="Wu G."/>
            <person name="Yamamoto D."/>
            <person name="Yang H.P."/>
            <person name="Yang S.P."/>
            <person name="Yorke J.A."/>
            <person name="Yoshida K."/>
            <person name="Zdobnov E."/>
            <person name="Zhang P."/>
            <person name="Zhang Y."/>
            <person name="Zimin A.V."/>
            <person name="Baldwin J."/>
            <person name="Abdouelleil A."/>
            <person name="Abdulkadir J."/>
            <person name="Abebe A."/>
            <person name="Abera B."/>
            <person name="Abreu J."/>
            <person name="Acer S.C."/>
            <person name="Aftuck L."/>
            <person name="Alexander A."/>
            <person name="An P."/>
            <person name="Anderson E."/>
            <person name="Anderson S."/>
            <person name="Arachi H."/>
            <person name="Azer M."/>
            <person name="Bachantsang P."/>
            <person name="Barry A."/>
            <person name="Bayul T."/>
            <person name="Berlin A."/>
            <person name="Bessette D."/>
            <person name="Bloom T."/>
            <person name="Blye J."/>
            <person name="Boguslavskiy L."/>
            <person name="Bonnet C."/>
            <person name="Boukhgalter B."/>
            <person name="Bourzgui I."/>
            <person name="Brown A."/>
            <person name="Cahill P."/>
            <person name="Channer S."/>
            <person name="Cheshatsang Y."/>
            <person name="Chuda L."/>
            <person name="Citroen M."/>
            <person name="Collymore A."/>
            <person name="Cooke P."/>
            <person name="Costello M."/>
            <person name="D'Aco K."/>
            <person name="Daza R."/>
            <person name="De Haan G."/>
            <person name="DeGray S."/>
            <person name="DeMaso C."/>
            <person name="Dhargay N."/>
            <person name="Dooley K."/>
            <person name="Dooley E."/>
            <person name="Doricent M."/>
            <person name="Dorje P."/>
            <person name="Dorjee K."/>
            <person name="Dupes A."/>
            <person name="Elong R."/>
            <person name="Falk J."/>
            <person name="Farina A."/>
            <person name="Faro S."/>
            <person name="Ferguson D."/>
            <person name="Fisher S."/>
            <person name="Foley C.D."/>
            <person name="Franke A."/>
            <person name="Friedrich D."/>
            <person name="Gadbois L."/>
            <person name="Gearin G."/>
            <person name="Gearin C.R."/>
            <person name="Giannoukos G."/>
            <person name="Goode T."/>
            <person name="Graham J."/>
            <person name="Grandbois E."/>
            <person name="Grewal S."/>
            <person name="Gyaltsen K."/>
            <person name="Hafez N."/>
            <person name="Hagos B."/>
            <person name="Hall J."/>
            <person name="Henson C."/>
            <person name="Hollinger A."/>
            <person name="Honan T."/>
            <person name="Huard M.D."/>
            <person name="Hughes L."/>
            <person name="Hurhula B."/>
            <person name="Husby M.E."/>
            <person name="Kamat A."/>
            <person name="Kanga B."/>
            <person name="Kashin S."/>
            <person name="Khazanovich D."/>
            <person name="Kisner P."/>
            <person name="Lance K."/>
            <person name="Lara M."/>
            <person name="Lee W."/>
            <person name="Lennon N."/>
            <person name="Letendre F."/>
            <person name="LeVine R."/>
            <person name="Lipovsky A."/>
            <person name="Liu X."/>
            <person name="Liu J."/>
            <person name="Liu S."/>
            <person name="Lokyitsang T."/>
            <person name="Lokyitsang Y."/>
            <person name="Lubonja R."/>
            <person name="Lui A."/>
            <person name="MacDonald P."/>
            <person name="Magnisalis V."/>
            <person name="Maru K."/>
            <person name="Matthews C."/>
            <person name="McCusker W."/>
            <person name="McDonough S."/>
            <person name="Mehta T."/>
            <person name="Meldrim J."/>
            <person name="Meneus L."/>
            <person name="Mihai O."/>
            <person name="Mihalev A."/>
            <person name="Mihova T."/>
            <person name="Mittelman R."/>
            <person name="Mlenga V."/>
            <person name="Montmayeur A."/>
            <person name="Mulrain L."/>
            <person name="Navidi A."/>
            <person name="Naylor J."/>
            <person name="Negash T."/>
            <person name="Nguyen T."/>
            <person name="Nguyen N."/>
            <person name="Nicol R."/>
            <person name="Norbu C."/>
            <person name="Norbu N."/>
            <person name="Novod N."/>
            <person name="O'Neill B."/>
            <person name="Osman S."/>
            <person name="Markiewicz E."/>
            <person name="Oyono O.L."/>
            <person name="Patti C."/>
            <person name="Phunkhang P."/>
            <person name="Pierre F."/>
            <person name="Priest M."/>
            <person name="Raghuraman S."/>
            <person name="Rege F."/>
            <person name="Reyes R."/>
            <person name="Rise C."/>
            <person name="Rogov P."/>
            <person name="Ross K."/>
            <person name="Ryan E."/>
            <person name="Settipalli S."/>
            <person name="Shea T."/>
            <person name="Sherpa N."/>
            <person name="Shi L."/>
            <person name="Shih D."/>
            <person name="Sparrow T."/>
            <person name="Spaulding J."/>
            <person name="Stalker J."/>
            <person name="Stange-Thomann N."/>
            <person name="Stavropoulos S."/>
            <person name="Stone C."/>
            <person name="Strader C."/>
            <person name="Tesfaye S."/>
            <person name="Thomson T."/>
            <person name="Thoulutsang Y."/>
            <person name="Thoulutsang D."/>
            <person name="Topham K."/>
            <person name="Topping I."/>
            <person name="Tsamla T."/>
            <person name="Vassiliev H."/>
            <person name="Vo A."/>
            <person name="Wangchuk T."/>
            <person name="Wangdi T."/>
            <person name="Weiand M."/>
            <person name="Wilkinson J."/>
            <person name="Wilson A."/>
            <person name="Yadav S."/>
            <person name="Young G."/>
            <person name="Yu Q."/>
            <person name="Zembek L."/>
            <person name="Zhong D."/>
            <person name="Zimmer A."/>
            <person name="Zwirko Z."/>
            <person name="Jaffe D.B."/>
            <person name="Alvarez P."/>
            <person name="Brockman W."/>
            <person name="Butler J."/>
            <person name="Chin C."/>
            <person name="Gnerre S."/>
            <person name="Grabherr M."/>
            <person name="Kleber M."/>
            <person name="Mauceli E."/>
            <person name="MacCallum I."/>
        </authorList>
    </citation>
    <scope>NUCLEOTIDE SEQUENCE [LARGE SCALE GENOMIC DNA]</scope>
    <source>
        <strain evidence="2">Tucson 15287-2541.00</strain>
    </source>
</reference>
<gene>
    <name evidence="1" type="primary">Dgri\GH24176</name>
    <name evidence="1" type="ORF">Dgri_GH24176</name>
</gene>
<proteinExistence type="predicted"/>
<dbReference type="OrthoDB" id="310895at2759"/>
<dbReference type="PANTHER" id="PTHR21644">
    <property type="entry name" value="AT02555P-RELATED"/>
    <property type="match status" value="1"/>
</dbReference>
<sequence length="272" mass="30925">MDEHGAGGGQADKDTEGDILPRFKGLPNIVEGVNDIYAHLVQRHVQNYPPDGSFTKWVDPQIIILFETGNINQVIEAAVRDLKHPIGTGLVASILVQEPLSQTLIYKIRARMELMDERIAAHPNFLNTLKMIERMNCKTIKIEEYDPADKQKLYGRMKPRSPIVVLDFPQIYFGNKPSAVITINTFRNLKEAVKLCRREGLEFDTVSVWTSKLTEGYDLLYGLSRYPNFRFNCINVPFKAHAMVTIKNGYHYEVIAVDGELKTIVFPLQDDS</sequence>
<dbReference type="KEGG" id="dgr:6565700"/>
<dbReference type="PhylomeDB" id="B4JNA0"/>
<dbReference type="InterPro" id="IPR009961">
    <property type="entry name" value="DUF1487"/>
</dbReference>
<dbReference type="EMBL" id="CH916371">
    <property type="protein sequence ID" value="EDV92193.1"/>
    <property type="molecule type" value="Genomic_DNA"/>
</dbReference>
<dbReference type="Proteomes" id="UP000001070">
    <property type="component" value="Unassembled WGS sequence"/>
</dbReference>